<reference evidence="1 2" key="2">
    <citation type="journal article" date="2022" name="Mol. Ecol. Resour.">
        <title>The genomes of chicory, endive, great burdock and yacon provide insights into Asteraceae paleo-polyploidization history and plant inulin production.</title>
        <authorList>
            <person name="Fan W."/>
            <person name="Wang S."/>
            <person name="Wang H."/>
            <person name="Wang A."/>
            <person name="Jiang F."/>
            <person name="Liu H."/>
            <person name="Zhao H."/>
            <person name="Xu D."/>
            <person name="Zhang Y."/>
        </authorList>
    </citation>
    <scope>NUCLEOTIDE SEQUENCE [LARGE SCALE GENOMIC DNA]</scope>
    <source>
        <strain evidence="2">cv. Yunnan</strain>
        <tissue evidence="1">Leaves</tissue>
    </source>
</reference>
<evidence type="ECO:0000313" key="2">
    <source>
        <dbReference type="Proteomes" id="UP001056120"/>
    </source>
</evidence>
<gene>
    <name evidence="1" type="ORF">L1987_13133</name>
</gene>
<dbReference type="EMBL" id="CM042021">
    <property type="protein sequence ID" value="KAI3819306.1"/>
    <property type="molecule type" value="Genomic_DNA"/>
</dbReference>
<organism evidence="1 2">
    <name type="scientific">Smallanthus sonchifolius</name>
    <dbReference type="NCBI Taxonomy" id="185202"/>
    <lineage>
        <taxon>Eukaryota</taxon>
        <taxon>Viridiplantae</taxon>
        <taxon>Streptophyta</taxon>
        <taxon>Embryophyta</taxon>
        <taxon>Tracheophyta</taxon>
        <taxon>Spermatophyta</taxon>
        <taxon>Magnoliopsida</taxon>
        <taxon>eudicotyledons</taxon>
        <taxon>Gunneridae</taxon>
        <taxon>Pentapetalae</taxon>
        <taxon>asterids</taxon>
        <taxon>campanulids</taxon>
        <taxon>Asterales</taxon>
        <taxon>Asteraceae</taxon>
        <taxon>Asteroideae</taxon>
        <taxon>Heliantheae alliance</taxon>
        <taxon>Millerieae</taxon>
        <taxon>Smallanthus</taxon>
    </lineage>
</organism>
<accession>A0ACB9JGM0</accession>
<keyword evidence="2" id="KW-1185">Reference proteome</keyword>
<dbReference type="Proteomes" id="UP001056120">
    <property type="component" value="Linkage Group LG04"/>
</dbReference>
<sequence>MPDPLTVKPLVSQTPSSAPNRPVFREMIPGPKTETFSTPKVKPSKKLVRFSSSVIKKSGDGGRKELTESKTSGEEKNDSYIDHTNMKMMVSSDISGGSAIFRGESFNDMFSSYVSRTKLRLRTSSSVGTSN</sequence>
<name>A0ACB9JGM0_9ASTR</name>
<evidence type="ECO:0000313" key="1">
    <source>
        <dbReference type="EMBL" id="KAI3819306.1"/>
    </source>
</evidence>
<comment type="caution">
    <text evidence="1">The sequence shown here is derived from an EMBL/GenBank/DDBJ whole genome shotgun (WGS) entry which is preliminary data.</text>
</comment>
<protein>
    <submittedName>
        <fullName evidence="1">Uncharacterized protein</fullName>
    </submittedName>
</protein>
<proteinExistence type="predicted"/>
<reference evidence="2" key="1">
    <citation type="journal article" date="2022" name="Mol. Ecol. Resour.">
        <title>The genomes of chicory, endive, great burdock and yacon provide insights into Asteraceae palaeo-polyploidization history and plant inulin production.</title>
        <authorList>
            <person name="Fan W."/>
            <person name="Wang S."/>
            <person name="Wang H."/>
            <person name="Wang A."/>
            <person name="Jiang F."/>
            <person name="Liu H."/>
            <person name="Zhao H."/>
            <person name="Xu D."/>
            <person name="Zhang Y."/>
        </authorList>
    </citation>
    <scope>NUCLEOTIDE SEQUENCE [LARGE SCALE GENOMIC DNA]</scope>
    <source>
        <strain evidence="2">cv. Yunnan</strain>
    </source>
</reference>